<evidence type="ECO:0000313" key="3">
    <source>
        <dbReference type="Proteomes" id="UP000286482"/>
    </source>
</evidence>
<keyword evidence="2" id="KW-0675">Receptor</keyword>
<name>A0A420EDD0_9ALTE</name>
<dbReference type="GO" id="GO:0007165">
    <property type="term" value="P:signal transduction"/>
    <property type="evidence" value="ECO:0007669"/>
    <property type="project" value="InterPro"/>
</dbReference>
<comment type="caution">
    <text evidence="2">The sequence shown here is derived from an EMBL/GenBank/DDBJ whole genome shotgun (WGS) entry which is preliminary data.</text>
</comment>
<dbReference type="Pfam" id="PF13676">
    <property type="entry name" value="TIR_2"/>
    <property type="match status" value="1"/>
</dbReference>
<dbReference type="InterPro" id="IPR035897">
    <property type="entry name" value="Toll_tir_struct_dom_sf"/>
</dbReference>
<dbReference type="Proteomes" id="UP000286482">
    <property type="component" value="Unassembled WGS sequence"/>
</dbReference>
<dbReference type="SUPFAM" id="SSF52540">
    <property type="entry name" value="P-loop containing nucleoside triphosphate hydrolases"/>
    <property type="match status" value="1"/>
</dbReference>
<evidence type="ECO:0000259" key="1">
    <source>
        <dbReference type="SMART" id="SM00255"/>
    </source>
</evidence>
<proteinExistence type="predicted"/>
<gene>
    <name evidence="2" type="ORF">DBZ36_09755</name>
</gene>
<protein>
    <submittedName>
        <fullName evidence="2">Toll/interleukin-1 receptor domain-containing protein</fullName>
    </submittedName>
</protein>
<accession>A0A420EDD0</accession>
<dbReference type="InterPro" id="IPR000157">
    <property type="entry name" value="TIR_dom"/>
</dbReference>
<keyword evidence="3" id="KW-1185">Reference proteome</keyword>
<dbReference type="Gene3D" id="3.40.50.300">
    <property type="entry name" value="P-loop containing nucleotide triphosphate hydrolases"/>
    <property type="match status" value="1"/>
</dbReference>
<reference evidence="2 3" key="1">
    <citation type="submission" date="2018-09" db="EMBL/GenBank/DDBJ databases">
        <authorList>
            <person name="Wang Z."/>
        </authorList>
    </citation>
    <scope>NUCLEOTIDE SEQUENCE [LARGE SCALE GENOMIC DNA]</scope>
    <source>
        <strain evidence="2 3">ALS 81</strain>
    </source>
</reference>
<sequence>MALNRSCTKDVEVSKIKLFISYAHENENHKDTFVKFLATFKNNGLISEWNDRKLLAGSKLNDEIIGNLEEADAVCLLITQDFLNSYYCVQEELKRALDKANSGTGKVFPIIVDHCMWLETEIKDFTCVPKDGQPITEYENENKGWFEVANQLKSFLSKISEEKVINPAIITEEIISKNDIALTDDFKEYLSSTQVNFQHTHKEFLTLEDTFVHPDLKKSTPDISKYEVTKKSKYLCTFDDIPALTLLVGEEQVGKTSLAKTIYSSIIKADHFPVLLNGKDISSSQPERYISKKLGTQYLNLDYDSYMAIEKSKVLILDNLHEVRLNTKAIAKLLENLESIFDRIILISEDSIQYKEEVLSLFDRYDVLEILPFGHERRDELLRTWYSIGRSEQIENCDLVELVDTATMQLNSIIRKNIVPPKPIFIIMILQALESAQSQDYSLTSHGFCYQMLIQENLRKAKIKTDQIDKYINYLTQLAYYIYKTKELKLSDEAFLQFKEEYSQRFILDSHEDLIEKLVLAKLIKVTQTGISIKYKYIFYFYVAKYMSDHDAALDFVEELCSKLHTEQHSNILIFITHHTRNNKVIDKIIQHTLGVFPKEEEAKLDRVDTEFLKDFISEIPKLVIKQRNNVHEARKGDLIQKDLNQSKLEKVEYDHEEALSLSETLRDVTRSVRSVEIIGQIIKNRHASIEQEQLKQLGKQAINVGLRFLGFYLKSTRNIQGELIEIIHTLIEQKSTLSNAEIAEMSKKTFIHLIYTISLNVIRKISTSIGHRELIGLFNSICVDAETPAYSLVNANIQLEFKSNKSDIPKKEIEQAIKVVKGSFLADHLLKRSVLEFQYINYISYKDKSWISEKLDIPLEIQDKYSGSKRTKLVSKEK</sequence>
<dbReference type="SMART" id="SM00255">
    <property type="entry name" value="TIR"/>
    <property type="match status" value="1"/>
</dbReference>
<dbReference type="SUPFAM" id="SSF52200">
    <property type="entry name" value="Toll/Interleukin receptor TIR domain"/>
    <property type="match status" value="1"/>
</dbReference>
<feature type="domain" description="TIR" evidence="1">
    <location>
        <begin position="15"/>
        <end position="155"/>
    </location>
</feature>
<evidence type="ECO:0000313" key="2">
    <source>
        <dbReference type="EMBL" id="RKF18678.1"/>
    </source>
</evidence>
<dbReference type="AlphaFoldDB" id="A0A420EDD0"/>
<dbReference type="InterPro" id="IPR027417">
    <property type="entry name" value="P-loop_NTPase"/>
</dbReference>
<dbReference type="EMBL" id="RAQO01000005">
    <property type="protein sequence ID" value="RKF18678.1"/>
    <property type="molecule type" value="Genomic_DNA"/>
</dbReference>
<organism evidence="2 3">
    <name type="scientific">Alginatibacterium sediminis</name>
    <dbReference type="NCBI Taxonomy" id="2164068"/>
    <lineage>
        <taxon>Bacteria</taxon>
        <taxon>Pseudomonadati</taxon>
        <taxon>Pseudomonadota</taxon>
        <taxon>Gammaproteobacteria</taxon>
        <taxon>Alteromonadales</taxon>
        <taxon>Alteromonadaceae</taxon>
        <taxon>Alginatibacterium</taxon>
    </lineage>
</organism>
<dbReference type="Gene3D" id="3.40.50.10140">
    <property type="entry name" value="Toll/interleukin-1 receptor homology (TIR) domain"/>
    <property type="match status" value="1"/>
</dbReference>